<feature type="compositionally biased region" description="Polar residues" evidence="1">
    <location>
        <begin position="377"/>
        <end position="395"/>
    </location>
</feature>
<protein>
    <submittedName>
        <fullName evidence="2">Uncharacterized protein</fullName>
    </submittedName>
</protein>
<name>A0A367IXW9_RHIST</name>
<feature type="region of interest" description="Disordered" evidence="1">
    <location>
        <begin position="90"/>
        <end position="128"/>
    </location>
</feature>
<evidence type="ECO:0000313" key="3">
    <source>
        <dbReference type="Proteomes" id="UP000253551"/>
    </source>
</evidence>
<feature type="non-terminal residue" evidence="2">
    <location>
        <position position="631"/>
    </location>
</feature>
<organism evidence="2 3">
    <name type="scientific">Rhizopus stolonifer</name>
    <name type="common">Rhizopus nigricans</name>
    <dbReference type="NCBI Taxonomy" id="4846"/>
    <lineage>
        <taxon>Eukaryota</taxon>
        <taxon>Fungi</taxon>
        <taxon>Fungi incertae sedis</taxon>
        <taxon>Mucoromycota</taxon>
        <taxon>Mucoromycotina</taxon>
        <taxon>Mucoromycetes</taxon>
        <taxon>Mucorales</taxon>
        <taxon>Mucorineae</taxon>
        <taxon>Rhizopodaceae</taxon>
        <taxon>Rhizopus</taxon>
    </lineage>
</organism>
<feature type="compositionally biased region" description="Basic and acidic residues" evidence="1">
    <location>
        <begin position="240"/>
        <end position="260"/>
    </location>
</feature>
<reference evidence="2 3" key="1">
    <citation type="journal article" date="2018" name="G3 (Bethesda)">
        <title>Phylogenetic and Phylogenomic Definition of Rhizopus Species.</title>
        <authorList>
            <person name="Gryganskyi A.P."/>
            <person name="Golan J."/>
            <person name="Dolatabadi S."/>
            <person name="Mondo S."/>
            <person name="Robb S."/>
            <person name="Idnurm A."/>
            <person name="Muszewska A."/>
            <person name="Steczkiewicz K."/>
            <person name="Masonjones S."/>
            <person name="Liao H.L."/>
            <person name="Gajdeczka M.T."/>
            <person name="Anike F."/>
            <person name="Vuek A."/>
            <person name="Anishchenko I.M."/>
            <person name="Voigt K."/>
            <person name="de Hoog G.S."/>
            <person name="Smith M.E."/>
            <person name="Heitman J."/>
            <person name="Vilgalys R."/>
            <person name="Stajich J.E."/>
        </authorList>
    </citation>
    <scope>NUCLEOTIDE SEQUENCE [LARGE SCALE GENOMIC DNA]</scope>
    <source>
        <strain evidence="2 3">LSU 92-RS-03</strain>
    </source>
</reference>
<feature type="compositionally biased region" description="Polar residues" evidence="1">
    <location>
        <begin position="189"/>
        <end position="210"/>
    </location>
</feature>
<feature type="compositionally biased region" description="Basic residues" evidence="1">
    <location>
        <begin position="427"/>
        <end position="439"/>
    </location>
</feature>
<feature type="compositionally biased region" description="Polar residues" evidence="1">
    <location>
        <begin position="1"/>
        <end position="41"/>
    </location>
</feature>
<comment type="caution">
    <text evidence="2">The sequence shown here is derived from an EMBL/GenBank/DDBJ whole genome shotgun (WGS) entry which is preliminary data.</text>
</comment>
<feature type="region of interest" description="Disordered" evidence="1">
    <location>
        <begin position="155"/>
        <end position="285"/>
    </location>
</feature>
<dbReference type="STRING" id="4846.A0A367IXW9"/>
<dbReference type="Proteomes" id="UP000253551">
    <property type="component" value="Unassembled WGS sequence"/>
</dbReference>
<feature type="compositionally biased region" description="Basic and acidic residues" evidence="1">
    <location>
        <begin position="112"/>
        <end position="128"/>
    </location>
</feature>
<dbReference type="OrthoDB" id="2399720at2759"/>
<feature type="compositionally biased region" description="Basic and acidic residues" evidence="1">
    <location>
        <begin position="167"/>
        <end position="176"/>
    </location>
</feature>
<evidence type="ECO:0000313" key="2">
    <source>
        <dbReference type="EMBL" id="RCH82486.1"/>
    </source>
</evidence>
<sequence>MSSDSPRTFNANASNKKFTQSMNTNNGRNSHTRQRLLSTKISAPLPINLPSLKSESGTDGPAAHNWGPSTATNPEITHVQPIELPVSRAWAVPSSSPSPPRLEVSGTSKVISNKEKPDQEETKEMVEHSKVSWDEMLNDDADEFSVDVIEFEDGSKFPLNECGPSDRFTEDYDRSYPLKLKPTPPEVPSSCQSIHGQQTENAQKNAWFQDSNSSRRRSINERKTFSVLQKGEQISAAAERAQKRREEQEAEFEAARERARQKANAMKAEEEEKIKNRPKTTLEDDEEAWVKCVEEIKTTKKLVTSNAFGVSAWANYAENLQNNTANETPNPVIASRPVERKPLVLTPKKHVDPPPPSTPRKKESKAKAKSAAGPVSAWNNFVSEELNKSTSQESMSESEHSKEPLQVSPIKDTKPYEESWPYQTRTVRGKRATSSSHHKSKEETPILTKKTPALVEQKKRNEKESMLKPGQQITIMTKKKLEENKSDEDNQSNQSQQEEVLWWDENNEKNYPLERTDQKYPSWSFGKSHALPSSESLTNEHSQFLGRGKGRLIEQKNGQGRVAPVISILQHERTQNNTPLMASEMFEDPIETNYKDKIQDMFKTCQSPIFPQSIQKTIGNKPENLSFMLEN</sequence>
<gene>
    <name evidence="2" type="ORF">CU098_000023</name>
</gene>
<feature type="compositionally biased region" description="Basic and acidic residues" evidence="1">
    <location>
        <begin position="456"/>
        <end position="466"/>
    </location>
</feature>
<evidence type="ECO:0000256" key="1">
    <source>
        <dbReference type="SAM" id="MobiDB-lite"/>
    </source>
</evidence>
<proteinExistence type="predicted"/>
<accession>A0A367IXW9</accession>
<keyword evidence="3" id="KW-1185">Reference proteome</keyword>
<dbReference type="AlphaFoldDB" id="A0A367IXW9"/>
<dbReference type="EMBL" id="PJQM01005082">
    <property type="protein sequence ID" value="RCH82486.1"/>
    <property type="molecule type" value="Genomic_DNA"/>
</dbReference>
<feature type="region of interest" description="Disordered" evidence="1">
    <location>
        <begin position="1"/>
        <end position="74"/>
    </location>
</feature>
<feature type="region of interest" description="Disordered" evidence="1">
    <location>
        <begin position="322"/>
        <end position="472"/>
    </location>
</feature>